<accession>A0A1I3XYY3</accession>
<feature type="transmembrane region" description="Helical" evidence="1">
    <location>
        <begin position="33"/>
        <end position="50"/>
    </location>
</feature>
<name>A0A1I3XYY3_9LACT</name>
<dbReference type="STRING" id="258723.GCA_900169305_00126"/>
<proteinExistence type="predicted"/>
<dbReference type="Pfam" id="PF10112">
    <property type="entry name" value="Halogen_Hydrol"/>
    <property type="match status" value="1"/>
</dbReference>
<evidence type="ECO:0000313" key="3">
    <source>
        <dbReference type="Proteomes" id="UP000199589"/>
    </source>
</evidence>
<evidence type="ECO:0000313" key="2">
    <source>
        <dbReference type="EMBL" id="SFK24196.1"/>
    </source>
</evidence>
<sequence>MNKNRLADTLIYLLTCITIIFIFIMLVAVDFPIILAALLSAAVGVFLLYIRGRKHRAQDGKHRLPKLSAEKQAFYESKGLGKEDIQYFRQTMQNAKIQIKKIETNLHATGKLKAIENRNNTIHLTKSLFREIIKEPNRLHEVDQFLYVHLPSLADLSEKYVEIDNHQAKSKATYDMLDRSSQTLDKMCQQIAEDYVEFKSDDIEDMEVEVELAKRSLDKDNGFNQESIQNDEV</sequence>
<keyword evidence="1" id="KW-1133">Transmembrane helix</keyword>
<protein>
    <submittedName>
        <fullName evidence="2">5-bromo-4-chloroindolyl phosphate hydrolysis protein</fullName>
    </submittedName>
</protein>
<gene>
    <name evidence="2" type="ORF">SAMN04488569_101751</name>
</gene>
<dbReference type="RefSeq" id="WP_091897180.1">
    <property type="nucleotide sequence ID" value="NZ_FOSJ01000017.1"/>
</dbReference>
<dbReference type="InterPro" id="IPR018770">
    <property type="entry name" value="ChloroindolylP_hydrolase"/>
</dbReference>
<organism evidence="2 3">
    <name type="scientific">Marinilactibacillus piezotolerans</name>
    <dbReference type="NCBI Taxonomy" id="258723"/>
    <lineage>
        <taxon>Bacteria</taxon>
        <taxon>Bacillati</taxon>
        <taxon>Bacillota</taxon>
        <taxon>Bacilli</taxon>
        <taxon>Lactobacillales</taxon>
        <taxon>Carnobacteriaceae</taxon>
        <taxon>Marinilactibacillus</taxon>
    </lineage>
</organism>
<keyword evidence="1" id="KW-0812">Transmembrane</keyword>
<dbReference type="OrthoDB" id="2243657at2"/>
<evidence type="ECO:0000256" key="1">
    <source>
        <dbReference type="SAM" id="Phobius"/>
    </source>
</evidence>
<keyword evidence="1" id="KW-0472">Membrane</keyword>
<dbReference type="Proteomes" id="UP000199589">
    <property type="component" value="Unassembled WGS sequence"/>
</dbReference>
<dbReference type="EMBL" id="FOSJ01000017">
    <property type="protein sequence ID" value="SFK24196.1"/>
    <property type="molecule type" value="Genomic_DNA"/>
</dbReference>
<reference evidence="3" key="1">
    <citation type="submission" date="2016-10" db="EMBL/GenBank/DDBJ databases">
        <authorList>
            <person name="Varghese N."/>
            <person name="Submissions S."/>
        </authorList>
    </citation>
    <scope>NUCLEOTIDE SEQUENCE [LARGE SCALE GENOMIC DNA]</scope>
    <source>
        <strain evidence="3">DSM 16108</strain>
    </source>
</reference>
<feature type="transmembrane region" description="Helical" evidence="1">
    <location>
        <begin position="9"/>
        <end position="27"/>
    </location>
</feature>
<dbReference type="AlphaFoldDB" id="A0A1I3XYY3"/>
<keyword evidence="3" id="KW-1185">Reference proteome</keyword>